<protein>
    <recommendedName>
        <fullName evidence="5">Protein ABIL5</fullName>
    </recommendedName>
</protein>
<dbReference type="PANTHER" id="PTHR10460:SF11">
    <property type="entry name" value="PROTEIN ABIL5-RELATED"/>
    <property type="match status" value="1"/>
</dbReference>
<evidence type="ECO:0008006" key="5">
    <source>
        <dbReference type="Google" id="ProtNLM"/>
    </source>
</evidence>
<dbReference type="InterPro" id="IPR028457">
    <property type="entry name" value="ABI"/>
</dbReference>
<reference evidence="3 4" key="1">
    <citation type="journal article" date="2014" name="PLoS ONE">
        <title>Global Analysis of Gene Expression Profiles in Physic Nut (Jatropha curcas L.) Seedlings Exposed to Salt Stress.</title>
        <authorList>
            <person name="Zhang L."/>
            <person name="Zhang C."/>
            <person name="Wu P."/>
            <person name="Chen Y."/>
            <person name="Li M."/>
            <person name="Jiang H."/>
            <person name="Wu G."/>
        </authorList>
    </citation>
    <scope>NUCLEOTIDE SEQUENCE [LARGE SCALE GENOMIC DNA]</scope>
    <source>
        <strain evidence="4">cv. GZQX0401</strain>
        <tissue evidence="3">Young leaves</tissue>
    </source>
</reference>
<keyword evidence="4" id="KW-1185">Reference proteome</keyword>
<sequence>MQISKASACRNSESESENVMRFDKSLQELRDLRSQLHYAADYCEATFLNSKEKKMVLENTKEYLCLSVIAVVDHLGCVAANLNQIIDKKNEFSEAEIRIDSLKQRLLSCEQFSNKIALTRVRWNANLPKFHRRYLSAPIINVEIDKLNEDHVRNPSSPACPKIINKHGFEAEDLPLFLYTYTPKPSLARHSSTRSSVGKEDSNDLVLPVRDGISILSKTANPTFHFQQTPPKRGRYSLFRKSVHNNEIASIFRRVRRTT</sequence>
<dbReference type="PANTHER" id="PTHR10460">
    <property type="entry name" value="ABL INTERACTOR FAMILY MEMBER"/>
    <property type="match status" value="1"/>
</dbReference>
<comment type="similarity">
    <text evidence="1">Belongs to the ABI family.</text>
</comment>
<evidence type="ECO:0000313" key="4">
    <source>
        <dbReference type="Proteomes" id="UP000027138"/>
    </source>
</evidence>
<name>A0A067KN41_JATCU</name>
<dbReference type="OrthoDB" id="2159336at2759"/>
<dbReference type="AlphaFoldDB" id="A0A067KN41"/>
<dbReference type="Proteomes" id="UP000027138">
    <property type="component" value="Unassembled WGS sequence"/>
</dbReference>
<evidence type="ECO:0000313" key="3">
    <source>
        <dbReference type="EMBL" id="KDP33690.1"/>
    </source>
</evidence>
<proteinExistence type="inferred from homology"/>
<dbReference type="STRING" id="180498.A0A067KN41"/>
<dbReference type="Gene3D" id="6.10.140.1620">
    <property type="match status" value="1"/>
</dbReference>
<comment type="function">
    <text evidence="2">Involved in regulation of actin and microtubule organization. Part of a WAVE complex that activates the Arp2/3 complex.</text>
</comment>
<dbReference type="EMBL" id="KK914539">
    <property type="protein sequence ID" value="KDP33690.1"/>
    <property type="molecule type" value="Genomic_DNA"/>
</dbReference>
<organism evidence="3 4">
    <name type="scientific">Jatropha curcas</name>
    <name type="common">Barbados nut</name>
    <dbReference type="NCBI Taxonomy" id="180498"/>
    <lineage>
        <taxon>Eukaryota</taxon>
        <taxon>Viridiplantae</taxon>
        <taxon>Streptophyta</taxon>
        <taxon>Embryophyta</taxon>
        <taxon>Tracheophyta</taxon>
        <taxon>Spermatophyta</taxon>
        <taxon>Magnoliopsida</taxon>
        <taxon>eudicotyledons</taxon>
        <taxon>Gunneridae</taxon>
        <taxon>Pentapetalae</taxon>
        <taxon>rosids</taxon>
        <taxon>fabids</taxon>
        <taxon>Malpighiales</taxon>
        <taxon>Euphorbiaceae</taxon>
        <taxon>Crotonoideae</taxon>
        <taxon>Jatropheae</taxon>
        <taxon>Jatropha</taxon>
    </lineage>
</organism>
<dbReference type="KEGG" id="jcu:105637738"/>
<accession>A0A067KN41</accession>
<gene>
    <name evidence="3" type="ORF">JCGZ_07261</name>
</gene>
<evidence type="ECO:0000256" key="1">
    <source>
        <dbReference type="ARBA" id="ARBA00010020"/>
    </source>
</evidence>
<evidence type="ECO:0000256" key="2">
    <source>
        <dbReference type="ARBA" id="ARBA00025223"/>
    </source>
</evidence>